<evidence type="ECO:0000313" key="3">
    <source>
        <dbReference type="Proteomes" id="UP000095751"/>
    </source>
</evidence>
<dbReference type="EMBL" id="KV784355">
    <property type="protein sequence ID" value="OEU19900.1"/>
    <property type="molecule type" value="Genomic_DNA"/>
</dbReference>
<protein>
    <submittedName>
        <fullName evidence="2">Uncharacterized protein</fullName>
    </submittedName>
</protein>
<organism evidence="2 3">
    <name type="scientific">Fragilariopsis cylindrus CCMP1102</name>
    <dbReference type="NCBI Taxonomy" id="635003"/>
    <lineage>
        <taxon>Eukaryota</taxon>
        <taxon>Sar</taxon>
        <taxon>Stramenopiles</taxon>
        <taxon>Ochrophyta</taxon>
        <taxon>Bacillariophyta</taxon>
        <taxon>Bacillariophyceae</taxon>
        <taxon>Bacillariophycidae</taxon>
        <taxon>Bacillariales</taxon>
        <taxon>Bacillariaceae</taxon>
        <taxon>Fragilariopsis</taxon>
    </lineage>
</organism>
<sequence length="398" mass="44056">MNQHTSSTNPFRNHHVHDDDGEEDMEPINVDFNEIPGLKDFSYDSIDMEYVANVVGPSNNIFSTTNDSQSPQNKRRKITTYDDYDGNCQEAVSPITTRATTATVITPVPEMKSHVANVEFDPMPESQLESLILDCYCGIDNKEDHEGDTNDRNSTIITTALQSKPSVFVNSDFNIESFSQSDTRLDEHDNNDKGSTIMTNDECSTALTLHNVDLHDGEDIQQINGDIVETLIDALGSTAVAIPFQASAQTSDDQDLNKKIRQVFFQQLEINNNNELLSAAQTTATATTALSRSSSEIIEVGRSQLLEVVTATASTEGASTRNLSQDDDYDDALPTTHENKNSKKCVPTLLQVAIAYGASYCPQTMTLEEFVKDSLEKLQSMDTIQLENLWNDMVSNKN</sequence>
<name>A0A1E7FP05_9STRA</name>
<dbReference type="KEGG" id="fcy:FRACYDRAFT_235964"/>
<gene>
    <name evidence="2" type="ORF">FRACYDRAFT_235964</name>
</gene>
<evidence type="ECO:0000313" key="2">
    <source>
        <dbReference type="EMBL" id="OEU19900.1"/>
    </source>
</evidence>
<accession>A0A1E7FP05</accession>
<dbReference type="AlphaFoldDB" id="A0A1E7FP05"/>
<dbReference type="Proteomes" id="UP000095751">
    <property type="component" value="Unassembled WGS sequence"/>
</dbReference>
<keyword evidence="3" id="KW-1185">Reference proteome</keyword>
<evidence type="ECO:0000256" key="1">
    <source>
        <dbReference type="SAM" id="MobiDB-lite"/>
    </source>
</evidence>
<feature type="compositionally biased region" description="Polar residues" evidence="1">
    <location>
        <begin position="1"/>
        <end position="11"/>
    </location>
</feature>
<proteinExistence type="predicted"/>
<reference evidence="2 3" key="1">
    <citation type="submission" date="2016-09" db="EMBL/GenBank/DDBJ databases">
        <title>Extensive genetic diversity and differential bi-allelic expression allows diatom success in the polar Southern Ocean.</title>
        <authorList>
            <consortium name="DOE Joint Genome Institute"/>
            <person name="Mock T."/>
            <person name="Otillar R.P."/>
            <person name="Strauss J."/>
            <person name="Dupont C."/>
            <person name="Frickenhaus S."/>
            <person name="Maumus F."/>
            <person name="Mcmullan M."/>
            <person name="Sanges R."/>
            <person name="Schmutz J."/>
            <person name="Toseland A."/>
            <person name="Valas R."/>
            <person name="Veluchamy A."/>
            <person name="Ward B.J."/>
            <person name="Allen A."/>
            <person name="Barry K."/>
            <person name="Falciatore A."/>
            <person name="Ferrante M."/>
            <person name="Fortunato A.E."/>
            <person name="Gloeckner G."/>
            <person name="Gruber A."/>
            <person name="Hipkin R."/>
            <person name="Janech M."/>
            <person name="Kroth P."/>
            <person name="Leese F."/>
            <person name="Lindquist E."/>
            <person name="Lyon B.R."/>
            <person name="Martin J."/>
            <person name="Mayer C."/>
            <person name="Parker M."/>
            <person name="Quesneville H."/>
            <person name="Raymond J."/>
            <person name="Uhlig C."/>
            <person name="Valentin K.U."/>
            <person name="Worden A.Z."/>
            <person name="Armbrust E.V."/>
            <person name="Bowler C."/>
            <person name="Green B."/>
            <person name="Moulton V."/>
            <person name="Van Oosterhout C."/>
            <person name="Grigoriev I."/>
        </authorList>
    </citation>
    <scope>NUCLEOTIDE SEQUENCE [LARGE SCALE GENOMIC DNA]</scope>
    <source>
        <strain evidence="2 3">CCMP1102</strain>
    </source>
</reference>
<feature type="region of interest" description="Disordered" evidence="1">
    <location>
        <begin position="1"/>
        <end position="27"/>
    </location>
</feature>
<dbReference type="InParanoid" id="A0A1E7FP05"/>